<dbReference type="Pfam" id="PF04072">
    <property type="entry name" value="LCM"/>
    <property type="match status" value="1"/>
</dbReference>
<evidence type="ECO:0000313" key="8">
    <source>
        <dbReference type="Proteomes" id="UP000180166"/>
    </source>
</evidence>
<evidence type="ECO:0000256" key="4">
    <source>
        <dbReference type="ARBA" id="ARBA00022679"/>
    </source>
</evidence>
<dbReference type="PANTHER" id="PTHR43619:SF2">
    <property type="entry name" value="S-ADENOSYL-L-METHIONINE-DEPENDENT METHYLTRANSFERASES SUPERFAMILY PROTEIN"/>
    <property type="match status" value="1"/>
</dbReference>
<keyword evidence="4" id="KW-0808">Transferase</keyword>
<organism evidence="7 8">
    <name type="scientific">Nocardia seriolae</name>
    <dbReference type="NCBI Taxonomy" id="37332"/>
    <lineage>
        <taxon>Bacteria</taxon>
        <taxon>Bacillati</taxon>
        <taxon>Actinomycetota</taxon>
        <taxon>Actinomycetes</taxon>
        <taxon>Mycobacteriales</taxon>
        <taxon>Nocardiaceae</taxon>
        <taxon>Nocardia</taxon>
    </lineage>
</organism>
<dbReference type="InterPro" id="IPR007213">
    <property type="entry name" value="Ppm1/Ppm2/Tcmp"/>
</dbReference>
<dbReference type="InterPro" id="IPR029063">
    <property type="entry name" value="SAM-dependent_MTases_sf"/>
</dbReference>
<dbReference type="GO" id="GO:0032259">
    <property type="term" value="P:methylation"/>
    <property type="evidence" value="ECO:0007669"/>
    <property type="project" value="UniProtKB-KW"/>
</dbReference>
<dbReference type="EC" id="2.1.1.-" evidence="6"/>
<dbReference type="Proteomes" id="UP000180166">
    <property type="component" value="Chromosome"/>
</dbReference>
<dbReference type="Gene3D" id="3.40.50.150">
    <property type="entry name" value="Vaccinia Virus protein VP39"/>
    <property type="match status" value="1"/>
</dbReference>
<dbReference type="AlphaFoldDB" id="A0ABC8B353"/>
<dbReference type="SUPFAM" id="SSF53335">
    <property type="entry name" value="S-adenosyl-L-methionine-dependent methyltransferases"/>
    <property type="match status" value="1"/>
</dbReference>
<evidence type="ECO:0000256" key="3">
    <source>
        <dbReference type="ARBA" id="ARBA00022603"/>
    </source>
</evidence>
<dbReference type="KEGG" id="nsr:NS506_06776"/>
<evidence type="ECO:0000256" key="6">
    <source>
        <dbReference type="RuleBase" id="RU362030"/>
    </source>
</evidence>
<comment type="function">
    <text evidence="1 6">Exhibits S-adenosyl-L-methionine-dependent methyltransferase activity.</text>
</comment>
<evidence type="ECO:0000256" key="5">
    <source>
        <dbReference type="ARBA" id="ARBA00022691"/>
    </source>
</evidence>
<evidence type="ECO:0000313" key="7">
    <source>
        <dbReference type="EMBL" id="APB00807.1"/>
    </source>
</evidence>
<proteinExistence type="inferred from homology"/>
<protein>
    <recommendedName>
        <fullName evidence="6">S-adenosyl-L-methionine-dependent methyltransferase</fullName>
        <ecNumber evidence="6">2.1.1.-</ecNumber>
    </recommendedName>
</protein>
<dbReference type="EMBL" id="CP017839">
    <property type="protein sequence ID" value="APB00807.1"/>
    <property type="molecule type" value="Genomic_DNA"/>
</dbReference>
<name>A0ABC8B353_9NOCA</name>
<dbReference type="RefSeq" id="WP_211724297.1">
    <property type="nucleotide sequence ID" value="NZ_CP073655.1"/>
</dbReference>
<dbReference type="InterPro" id="IPR011610">
    <property type="entry name" value="SAM_mthyl_Trfase_ML2640-like"/>
</dbReference>
<evidence type="ECO:0000256" key="1">
    <source>
        <dbReference type="ARBA" id="ARBA00003907"/>
    </source>
</evidence>
<dbReference type="GO" id="GO:0008168">
    <property type="term" value="F:methyltransferase activity"/>
    <property type="evidence" value="ECO:0007669"/>
    <property type="project" value="UniProtKB-UniRule"/>
</dbReference>
<keyword evidence="3 6" id="KW-0489">Methyltransferase</keyword>
<evidence type="ECO:0000256" key="2">
    <source>
        <dbReference type="ARBA" id="ARBA00008138"/>
    </source>
</evidence>
<comment type="similarity">
    <text evidence="2 6">Belongs to the UPF0677 family.</text>
</comment>
<accession>A0ABC8B353</accession>
<keyword evidence="5 6" id="KW-0949">S-adenosyl-L-methionine</keyword>
<dbReference type="NCBIfam" id="TIGR00027">
    <property type="entry name" value="mthyl_TIGR00027"/>
    <property type="match status" value="1"/>
</dbReference>
<dbReference type="PANTHER" id="PTHR43619">
    <property type="entry name" value="S-ADENOSYL-L-METHIONINE-DEPENDENT METHYLTRANSFERASE YKTD-RELATED"/>
    <property type="match status" value="1"/>
</dbReference>
<sequence>MNNGPSRTAMMAAAGRAAHLLVDSEPHLFRDTVAEALLGERAAELIAYHRESGDHPVLSGTRAQVTARSHHTESLLAAGFEQYVILGAGLDTFAYRSPLAQRVTVYEVDHPATQKWKRELLATAGIGTATVEFVGVDFECDNLATELAAHGFDPRRPALVSWLGVTMYLTESAISATLDTLSGFAPYTELVLEYALLPDLRDESGRVYAEFALPATAGQGEPFLSFFSPETVTALLTAHGFTVAEHISQREAVDAALWQRDDALHPADFCRLVRAHNSGRTRI</sequence>
<gene>
    <name evidence="7" type="ORF">NS506_06776</name>
</gene>
<reference evidence="7 8" key="1">
    <citation type="submission" date="2016-10" db="EMBL/GenBank/DDBJ databases">
        <title>Genome sequence of Nocardia seriolae strain EM150506, isolated from Anguila japonica.</title>
        <authorList>
            <person name="Han H.-J."/>
        </authorList>
    </citation>
    <scope>NUCLEOTIDE SEQUENCE [LARGE SCALE GENOMIC DNA]</scope>
    <source>
        <strain evidence="7 8">EM150506</strain>
    </source>
</reference>